<dbReference type="InterPro" id="IPR036770">
    <property type="entry name" value="Ankyrin_rpt-contain_sf"/>
</dbReference>
<organism evidence="5 6">
    <name type="scientific">Cylindrodendrum hubeiense</name>
    <dbReference type="NCBI Taxonomy" id="595255"/>
    <lineage>
        <taxon>Eukaryota</taxon>
        <taxon>Fungi</taxon>
        <taxon>Dikarya</taxon>
        <taxon>Ascomycota</taxon>
        <taxon>Pezizomycotina</taxon>
        <taxon>Sordariomycetes</taxon>
        <taxon>Hypocreomycetidae</taxon>
        <taxon>Hypocreales</taxon>
        <taxon>Nectriaceae</taxon>
        <taxon>Cylindrodendrum</taxon>
    </lineage>
</organism>
<evidence type="ECO:0000313" key="6">
    <source>
        <dbReference type="Proteomes" id="UP000722485"/>
    </source>
</evidence>
<gene>
    <name evidence="5" type="ORF">G7Z17_g5676</name>
</gene>
<dbReference type="Proteomes" id="UP000722485">
    <property type="component" value="Unassembled WGS sequence"/>
</dbReference>
<evidence type="ECO:0000313" key="5">
    <source>
        <dbReference type="EMBL" id="KAF7550515.1"/>
    </source>
</evidence>
<accession>A0A9P5LHL5</accession>
<evidence type="ECO:0000256" key="3">
    <source>
        <dbReference type="PROSITE-ProRule" id="PRU00023"/>
    </source>
</evidence>
<sequence>MEDDPNIKRLHTSIMEGDIETTREIIQNNGTCLAYRDAEGRTPLSWAAEGGIICIGRAVPVGKEFGCLEVLRQVPPNTTVVGCWERKRCGCGRLLKFGSEKIDLNSEDNDNEGRTSLHWAAEQGHRVIASLLKEKGADMSKPDRDGRVPLSLAIEEGHCSIVSLLVEDGGNAGDVAINYQDNEKRTPLMWILHIKQSRKLAHQMISTSHDHTIQQIMNTLLMSRYFKDLGDKNGRTILSHASETGGLGIVRFLLTKDCISIHSKDDRGWTPLAYAADAGHTGIVDCLVEKISQRPGYKNKLNDGGKSGRSPLSRAAEHGHEETVKFLLDQNGIDANSMDEDDHSPLWWAARMGDMGHIEVVSALIDKGSSAVHMLVREGNQEAVELLLNTQHDIVDLKDSEDKTPLILAIEGKHKDLVELFLKKRAETTHVTADNLFQLYPKAEIICLEEKHEGEKHMRSIAAQNMADEAKISASLGVQRRLL</sequence>
<feature type="repeat" description="ANK" evidence="3">
    <location>
        <begin position="112"/>
        <end position="144"/>
    </location>
</feature>
<protein>
    <recommendedName>
        <fullName evidence="7">Ankyrin repeat protein</fullName>
    </recommendedName>
</protein>
<dbReference type="OrthoDB" id="20872at2759"/>
<feature type="region of interest" description="Disordered" evidence="4">
    <location>
        <begin position="297"/>
        <end position="316"/>
    </location>
</feature>
<feature type="repeat" description="ANK" evidence="3">
    <location>
        <begin position="307"/>
        <end position="340"/>
    </location>
</feature>
<dbReference type="PANTHER" id="PTHR24123:SF33">
    <property type="entry name" value="PROTEIN HOS4"/>
    <property type="match status" value="1"/>
</dbReference>
<keyword evidence="2 3" id="KW-0040">ANK repeat</keyword>
<dbReference type="Gene3D" id="1.25.40.20">
    <property type="entry name" value="Ankyrin repeat-containing domain"/>
    <property type="match status" value="3"/>
</dbReference>
<dbReference type="SMART" id="SM00248">
    <property type="entry name" value="ANK"/>
    <property type="match status" value="10"/>
</dbReference>
<evidence type="ECO:0000256" key="4">
    <source>
        <dbReference type="SAM" id="MobiDB-lite"/>
    </source>
</evidence>
<comment type="caution">
    <text evidence="5">The sequence shown here is derived from an EMBL/GenBank/DDBJ whole genome shotgun (WGS) entry which is preliminary data.</text>
</comment>
<dbReference type="PROSITE" id="PS50088">
    <property type="entry name" value="ANK_REPEAT"/>
    <property type="match status" value="3"/>
</dbReference>
<evidence type="ECO:0000256" key="2">
    <source>
        <dbReference type="ARBA" id="ARBA00023043"/>
    </source>
</evidence>
<keyword evidence="6" id="KW-1185">Reference proteome</keyword>
<feature type="repeat" description="ANK" evidence="3">
    <location>
        <begin position="145"/>
        <end position="171"/>
    </location>
</feature>
<evidence type="ECO:0000256" key="1">
    <source>
        <dbReference type="ARBA" id="ARBA00022737"/>
    </source>
</evidence>
<dbReference type="PANTHER" id="PTHR24123">
    <property type="entry name" value="ANKYRIN REPEAT-CONTAINING"/>
    <property type="match status" value="1"/>
</dbReference>
<dbReference type="Pfam" id="PF12796">
    <property type="entry name" value="Ank_2"/>
    <property type="match status" value="3"/>
</dbReference>
<keyword evidence="1" id="KW-0677">Repeat</keyword>
<reference evidence="5" key="1">
    <citation type="submission" date="2020-03" db="EMBL/GenBank/DDBJ databases">
        <title>Draft Genome Sequence of Cylindrodendrum hubeiense.</title>
        <authorList>
            <person name="Buettner E."/>
            <person name="Kellner H."/>
        </authorList>
    </citation>
    <scope>NUCLEOTIDE SEQUENCE</scope>
    <source>
        <strain evidence="5">IHI 201604</strain>
    </source>
</reference>
<name>A0A9P5LHL5_9HYPO</name>
<dbReference type="EMBL" id="JAANBB010000097">
    <property type="protein sequence ID" value="KAF7550515.1"/>
    <property type="molecule type" value="Genomic_DNA"/>
</dbReference>
<proteinExistence type="predicted"/>
<dbReference type="PROSITE" id="PS50297">
    <property type="entry name" value="ANK_REP_REGION"/>
    <property type="match status" value="3"/>
</dbReference>
<dbReference type="SUPFAM" id="SSF48403">
    <property type="entry name" value="Ankyrin repeat"/>
    <property type="match status" value="1"/>
</dbReference>
<dbReference type="InterPro" id="IPR051165">
    <property type="entry name" value="Multifunctional_ANK_Repeat"/>
</dbReference>
<dbReference type="InterPro" id="IPR002110">
    <property type="entry name" value="Ankyrin_rpt"/>
</dbReference>
<evidence type="ECO:0008006" key="7">
    <source>
        <dbReference type="Google" id="ProtNLM"/>
    </source>
</evidence>
<dbReference type="AlphaFoldDB" id="A0A9P5LHL5"/>